<feature type="region of interest" description="Disordered" evidence="1">
    <location>
        <begin position="132"/>
        <end position="156"/>
    </location>
</feature>
<dbReference type="RefSeq" id="WP_006023115.1">
    <property type="nucleotide sequence ID" value="NZ_KB375284.1"/>
</dbReference>
<evidence type="ECO:0000256" key="2">
    <source>
        <dbReference type="SAM" id="SignalP"/>
    </source>
</evidence>
<evidence type="ECO:0000313" key="3">
    <source>
        <dbReference type="EMBL" id="EKS34504.1"/>
    </source>
</evidence>
<evidence type="ECO:0000313" key="4">
    <source>
        <dbReference type="Proteomes" id="UP000001096"/>
    </source>
</evidence>
<dbReference type="HOGENOM" id="CLU_118932_0_0_5"/>
<evidence type="ECO:0000256" key="1">
    <source>
        <dbReference type="SAM" id="MobiDB-lite"/>
    </source>
</evidence>
<protein>
    <submittedName>
        <fullName evidence="3">Uncharacterized protein</fullName>
    </submittedName>
</protein>
<dbReference type="EMBL" id="AGWX01000005">
    <property type="protein sequence ID" value="EKS34504.1"/>
    <property type="molecule type" value="Genomic_DNA"/>
</dbReference>
<dbReference type="AlphaFoldDB" id="K8P185"/>
<dbReference type="eggNOG" id="ENOG5030WI5">
    <property type="taxonomic scope" value="Bacteria"/>
</dbReference>
<dbReference type="PATRIC" id="fig|883078.3.peg.4556"/>
<feature type="chain" id="PRO_5003921628" evidence="2">
    <location>
        <begin position="34"/>
        <end position="156"/>
    </location>
</feature>
<comment type="caution">
    <text evidence="3">The sequence shown here is derived from an EMBL/GenBank/DDBJ whole genome shotgun (WGS) entry which is preliminary data.</text>
</comment>
<name>K8P185_9BRAD</name>
<reference evidence="3 4" key="1">
    <citation type="submission" date="2012-04" db="EMBL/GenBank/DDBJ databases">
        <title>The Genome Sequence of Afipia broomeae ATCC 49717.</title>
        <authorList>
            <consortium name="The Broad Institute Genome Sequencing Platform"/>
            <person name="Earl A."/>
            <person name="Ward D."/>
            <person name="Feldgarden M."/>
            <person name="Gevers D."/>
            <person name="Huys G."/>
            <person name="Walker B."/>
            <person name="Young S.K."/>
            <person name="Zeng Q."/>
            <person name="Gargeya S."/>
            <person name="Fitzgerald M."/>
            <person name="Haas B."/>
            <person name="Abouelleil A."/>
            <person name="Alvarado L."/>
            <person name="Arachchi H.M."/>
            <person name="Berlin A."/>
            <person name="Chapman S.B."/>
            <person name="Goldberg J."/>
            <person name="Griggs A."/>
            <person name="Gujja S."/>
            <person name="Hansen M."/>
            <person name="Howarth C."/>
            <person name="Imamovic A."/>
            <person name="Larimer J."/>
            <person name="McCowen C."/>
            <person name="Montmayeur A."/>
            <person name="Murphy C."/>
            <person name="Neiman D."/>
            <person name="Pearson M."/>
            <person name="Priest M."/>
            <person name="Roberts A."/>
            <person name="Saif S."/>
            <person name="Shea T."/>
            <person name="Sisk P."/>
            <person name="Sykes S."/>
            <person name="Wortman J."/>
            <person name="Nusbaum C."/>
            <person name="Birren B."/>
        </authorList>
    </citation>
    <scope>NUCLEOTIDE SEQUENCE [LARGE SCALE GENOMIC DNA]</scope>
    <source>
        <strain evidence="3 4">ATCC 49717</strain>
    </source>
</reference>
<feature type="compositionally biased region" description="Basic and acidic residues" evidence="1">
    <location>
        <begin position="135"/>
        <end position="144"/>
    </location>
</feature>
<keyword evidence="2" id="KW-0732">Signal</keyword>
<sequence length="156" mass="16370">MLTRLTKAKRSRAGRLLALIYMLCVLAPSLAFAFSDGSRAAPCLIEDEHAMGIVHDHAGHSAVHVHADGHAHDRSAFAQVDESGVWSTESGGDPVAPGDHPKSSGGRCCGMVCVTALPATFAELTGPSALTSRCEPARHPRIADDAPPALYRPPNV</sequence>
<proteinExistence type="predicted"/>
<feature type="region of interest" description="Disordered" evidence="1">
    <location>
        <begin position="84"/>
        <end position="103"/>
    </location>
</feature>
<feature type="signal peptide" evidence="2">
    <location>
        <begin position="1"/>
        <end position="33"/>
    </location>
</feature>
<accession>K8P185</accession>
<dbReference type="Proteomes" id="UP000001096">
    <property type="component" value="Unassembled WGS sequence"/>
</dbReference>
<gene>
    <name evidence="3" type="ORF">HMPREF9695_04414</name>
</gene>
<keyword evidence="4" id="KW-1185">Reference proteome</keyword>
<organism evidence="3 4">
    <name type="scientific">Afipia broomeae ATCC 49717</name>
    <dbReference type="NCBI Taxonomy" id="883078"/>
    <lineage>
        <taxon>Bacteria</taxon>
        <taxon>Pseudomonadati</taxon>
        <taxon>Pseudomonadota</taxon>
        <taxon>Alphaproteobacteria</taxon>
        <taxon>Hyphomicrobiales</taxon>
        <taxon>Nitrobacteraceae</taxon>
        <taxon>Afipia</taxon>
    </lineage>
</organism>